<dbReference type="Proteomes" id="UP000231701">
    <property type="component" value="Chromosome"/>
</dbReference>
<dbReference type="KEGG" id="maes:Ga0123461_0342"/>
<dbReference type="InterPro" id="IPR036049">
    <property type="entry name" value="Ribosomal_uL29_sf"/>
</dbReference>
<evidence type="ECO:0000313" key="6">
    <source>
        <dbReference type="EMBL" id="ATX78794.1"/>
    </source>
</evidence>
<dbReference type="HAMAP" id="MF_00374">
    <property type="entry name" value="Ribosomal_uL29"/>
    <property type="match status" value="1"/>
</dbReference>
<gene>
    <name evidence="5" type="primary">rpmC</name>
    <name evidence="6" type="ORF">Ga0123461_0342</name>
</gene>
<dbReference type="OrthoDB" id="9815192at2"/>
<comment type="similarity">
    <text evidence="1 5">Belongs to the universal ribosomal protein uL29 family.</text>
</comment>
<dbReference type="GO" id="GO:0022625">
    <property type="term" value="C:cytosolic large ribosomal subunit"/>
    <property type="evidence" value="ECO:0007669"/>
    <property type="project" value="TreeGrafter"/>
</dbReference>
<dbReference type="NCBIfam" id="TIGR00012">
    <property type="entry name" value="L29"/>
    <property type="match status" value="1"/>
</dbReference>
<evidence type="ECO:0000256" key="5">
    <source>
        <dbReference type="HAMAP-Rule" id="MF_00374"/>
    </source>
</evidence>
<name>A0A2K8L1I6_MARES</name>
<dbReference type="InterPro" id="IPR001854">
    <property type="entry name" value="Ribosomal_uL29"/>
</dbReference>
<dbReference type="CDD" id="cd00427">
    <property type="entry name" value="Ribosomal_L29_HIP"/>
    <property type="match status" value="1"/>
</dbReference>
<dbReference type="PANTHER" id="PTHR10916:SF0">
    <property type="entry name" value="LARGE RIBOSOMAL SUBUNIT PROTEIN UL29C"/>
    <property type="match status" value="1"/>
</dbReference>
<dbReference type="AlphaFoldDB" id="A0A2K8L1I6"/>
<dbReference type="Gene3D" id="1.10.287.310">
    <property type="match status" value="1"/>
</dbReference>
<dbReference type="PANTHER" id="PTHR10916">
    <property type="entry name" value="60S RIBOSOMAL PROTEIN L35/50S RIBOSOMAL PROTEIN L29"/>
    <property type="match status" value="1"/>
</dbReference>
<keyword evidence="3 5" id="KW-0687">Ribonucleoprotein</keyword>
<sequence>MSDIKKAKDLRGMKEAELKERMDELAAEHMKLRFQKATMQLNNTARIGQVRREIARIKTVLAERG</sequence>
<dbReference type="SUPFAM" id="SSF46561">
    <property type="entry name" value="Ribosomal protein L29 (L29p)"/>
    <property type="match status" value="1"/>
</dbReference>
<dbReference type="InterPro" id="IPR050063">
    <property type="entry name" value="Ribosomal_protein_uL29"/>
</dbReference>
<keyword evidence="7" id="KW-1185">Reference proteome</keyword>
<evidence type="ECO:0000256" key="3">
    <source>
        <dbReference type="ARBA" id="ARBA00023274"/>
    </source>
</evidence>
<dbReference type="PROSITE" id="PS00579">
    <property type="entry name" value="RIBOSOMAL_L29"/>
    <property type="match status" value="1"/>
</dbReference>
<proteinExistence type="inferred from homology"/>
<keyword evidence="2 5" id="KW-0689">Ribosomal protein</keyword>
<evidence type="ECO:0000256" key="2">
    <source>
        <dbReference type="ARBA" id="ARBA00022980"/>
    </source>
</evidence>
<dbReference type="GO" id="GO:0003735">
    <property type="term" value="F:structural constituent of ribosome"/>
    <property type="evidence" value="ECO:0007669"/>
    <property type="project" value="InterPro"/>
</dbReference>
<dbReference type="GO" id="GO:0006412">
    <property type="term" value="P:translation"/>
    <property type="evidence" value="ECO:0007669"/>
    <property type="project" value="UniProtKB-UniRule"/>
</dbReference>
<dbReference type="EMBL" id="CP018799">
    <property type="protein sequence ID" value="ATX78794.1"/>
    <property type="molecule type" value="Genomic_DNA"/>
</dbReference>
<accession>A0A2K8L1I6</accession>
<dbReference type="RefSeq" id="WP_100276759.1">
    <property type="nucleotide sequence ID" value="NZ_CP018799.1"/>
</dbReference>
<dbReference type="InterPro" id="IPR018254">
    <property type="entry name" value="Ribosomal_uL29_CS"/>
</dbReference>
<dbReference type="FunFam" id="1.10.287.310:FF:000001">
    <property type="entry name" value="50S ribosomal protein L29"/>
    <property type="match status" value="1"/>
</dbReference>
<protein>
    <recommendedName>
        <fullName evidence="4 5">Large ribosomal subunit protein uL29</fullName>
    </recommendedName>
</protein>
<reference evidence="6 7" key="1">
    <citation type="submission" date="2016-12" db="EMBL/GenBank/DDBJ databases">
        <title>Isolation and genomic insights into novel planktonic Zetaproteobacteria from stratified waters of the Chesapeake Bay.</title>
        <authorList>
            <person name="McAllister S.M."/>
            <person name="Kato S."/>
            <person name="Chan C.S."/>
            <person name="Chiu B.K."/>
            <person name="Field E.K."/>
        </authorList>
    </citation>
    <scope>NUCLEOTIDE SEQUENCE [LARGE SCALE GENOMIC DNA]</scope>
    <source>
        <strain evidence="6 7">CP-5</strain>
    </source>
</reference>
<evidence type="ECO:0000256" key="4">
    <source>
        <dbReference type="ARBA" id="ARBA00035204"/>
    </source>
</evidence>
<evidence type="ECO:0000256" key="1">
    <source>
        <dbReference type="ARBA" id="ARBA00009254"/>
    </source>
</evidence>
<evidence type="ECO:0000313" key="7">
    <source>
        <dbReference type="Proteomes" id="UP000231701"/>
    </source>
</evidence>
<organism evidence="6 7">
    <name type="scientific">Mariprofundus aestuarium</name>
    <dbReference type="NCBI Taxonomy" id="1921086"/>
    <lineage>
        <taxon>Bacteria</taxon>
        <taxon>Pseudomonadati</taxon>
        <taxon>Pseudomonadota</taxon>
        <taxon>Candidatius Mariprofundia</taxon>
        <taxon>Mariprofundales</taxon>
        <taxon>Mariprofundaceae</taxon>
        <taxon>Mariprofundus</taxon>
    </lineage>
</organism>
<dbReference type="Pfam" id="PF00831">
    <property type="entry name" value="Ribosomal_L29"/>
    <property type="match status" value="1"/>
</dbReference>